<dbReference type="GeneID" id="35296221"/>
<dbReference type="Gene3D" id="3.40.30.10">
    <property type="entry name" value="Glutaredoxin"/>
    <property type="match status" value="1"/>
</dbReference>
<gene>
    <name evidence="1" type="ORF">MCCS_21380</name>
</gene>
<sequence length="184" mass="21518">MTTLKAHYDNGLTLEQYLDHMKVNKDEMLAIYNAFQVPDDARLQEIKDKNLKAIVITEDWCGDAMVNIPVLMHIAEAARIDLRFSLRDDNLELMDQYLTNGTARSIPIFVFLDDTDHQYAVWGPRAQVVQDYVTEVRQGLPSKDAPDFEEKQKEVHHTIHEKYKNTPEFWDEIYNSIVERLIHL</sequence>
<dbReference type="EMBL" id="CP021059">
    <property type="protein sequence ID" value="ARQ07727.1"/>
    <property type="molecule type" value="Genomic_DNA"/>
</dbReference>
<dbReference type="OrthoDB" id="6120799at2"/>
<dbReference type="STRING" id="1855823.MCCS_21380"/>
<protein>
    <recommendedName>
        <fullName evidence="3">Thioredoxin family protein</fullName>
    </recommendedName>
</protein>
<evidence type="ECO:0000313" key="1">
    <source>
        <dbReference type="EMBL" id="ARQ07727.1"/>
    </source>
</evidence>
<dbReference type="KEGG" id="mcak:MCCS_21380"/>
<keyword evidence="2" id="KW-1185">Reference proteome</keyword>
<dbReference type="SUPFAM" id="SSF52833">
    <property type="entry name" value="Thioredoxin-like"/>
    <property type="match status" value="1"/>
</dbReference>
<organism evidence="1 2">
    <name type="scientific">Macrococcoides canis</name>
    <dbReference type="NCBI Taxonomy" id="1855823"/>
    <lineage>
        <taxon>Bacteria</taxon>
        <taxon>Bacillati</taxon>
        <taxon>Bacillota</taxon>
        <taxon>Bacilli</taxon>
        <taxon>Bacillales</taxon>
        <taxon>Staphylococcaceae</taxon>
        <taxon>Macrococcoides</taxon>
    </lineage>
</organism>
<dbReference type="InterPro" id="IPR036249">
    <property type="entry name" value="Thioredoxin-like_sf"/>
</dbReference>
<dbReference type="Pfam" id="PF14595">
    <property type="entry name" value="Thioredoxin_9"/>
    <property type="match status" value="1"/>
</dbReference>
<dbReference type="Proteomes" id="UP000194154">
    <property type="component" value="Chromosome"/>
</dbReference>
<evidence type="ECO:0000313" key="2">
    <source>
        <dbReference type="Proteomes" id="UP000194154"/>
    </source>
</evidence>
<accession>A0A1W7ADQ5</accession>
<name>A0A1W7ADQ5_9STAP</name>
<evidence type="ECO:0008006" key="3">
    <source>
        <dbReference type="Google" id="ProtNLM"/>
    </source>
</evidence>
<reference evidence="1 2" key="1">
    <citation type="journal article" date="2017" name="Int. J. Syst. Evol. Microbiol.">
        <title>Macrococcus canis sp. nov., a skin bacterium associated with infections in dogs.</title>
        <authorList>
            <person name="Gobeli Brawand S."/>
            <person name="Cotting K."/>
            <person name="Gomez-Sanz E."/>
            <person name="Collaud A."/>
            <person name="Thomann A."/>
            <person name="Brodard I."/>
            <person name="Rodriguez-Campos S."/>
            <person name="Strauss C."/>
            <person name="Perreten V."/>
        </authorList>
    </citation>
    <scope>NUCLEOTIDE SEQUENCE [LARGE SCALE GENOMIC DNA]</scope>
    <source>
        <strain evidence="1 2">KM45013</strain>
    </source>
</reference>
<dbReference type="AlphaFoldDB" id="A0A1W7ADQ5"/>
<proteinExistence type="predicted"/>
<dbReference type="RefSeq" id="WP_086043263.1">
    <property type="nucleotide sequence ID" value="NZ_CBCRZA010000007.1"/>
</dbReference>